<gene>
    <name evidence="2" type="primary">20201230</name>
    <name evidence="1" type="ORF">HELRODRAFT_165845</name>
</gene>
<dbReference type="RefSeq" id="XP_009030577.1">
    <property type="nucleotide sequence ID" value="XM_009032329.1"/>
</dbReference>
<dbReference type="OrthoDB" id="6123744at2759"/>
<organism evidence="2 3">
    <name type="scientific">Helobdella robusta</name>
    <name type="common">Californian leech</name>
    <dbReference type="NCBI Taxonomy" id="6412"/>
    <lineage>
        <taxon>Eukaryota</taxon>
        <taxon>Metazoa</taxon>
        <taxon>Spiralia</taxon>
        <taxon>Lophotrochozoa</taxon>
        <taxon>Annelida</taxon>
        <taxon>Clitellata</taxon>
        <taxon>Hirudinea</taxon>
        <taxon>Rhynchobdellida</taxon>
        <taxon>Glossiphoniidae</taxon>
        <taxon>Helobdella</taxon>
    </lineage>
</organism>
<dbReference type="InParanoid" id="T1EXD0"/>
<proteinExistence type="predicted"/>
<evidence type="ECO:0000313" key="2">
    <source>
        <dbReference type="EnsemblMetazoa" id="HelroP165845"/>
    </source>
</evidence>
<reference evidence="1 3" key="2">
    <citation type="journal article" date="2013" name="Nature">
        <title>Insights into bilaterian evolution from three spiralian genomes.</title>
        <authorList>
            <person name="Simakov O."/>
            <person name="Marletaz F."/>
            <person name="Cho S.J."/>
            <person name="Edsinger-Gonzales E."/>
            <person name="Havlak P."/>
            <person name="Hellsten U."/>
            <person name="Kuo D.H."/>
            <person name="Larsson T."/>
            <person name="Lv J."/>
            <person name="Arendt D."/>
            <person name="Savage R."/>
            <person name="Osoegawa K."/>
            <person name="de Jong P."/>
            <person name="Grimwood J."/>
            <person name="Chapman J.A."/>
            <person name="Shapiro H."/>
            <person name="Aerts A."/>
            <person name="Otillar R.P."/>
            <person name="Terry A.Y."/>
            <person name="Boore J.L."/>
            <person name="Grigoriev I.V."/>
            <person name="Lindberg D.R."/>
            <person name="Seaver E.C."/>
            <person name="Weisblat D.A."/>
            <person name="Putnam N.H."/>
            <person name="Rokhsar D.S."/>
        </authorList>
    </citation>
    <scope>NUCLEOTIDE SEQUENCE</scope>
</reference>
<dbReference type="AlphaFoldDB" id="T1EXD0"/>
<dbReference type="Proteomes" id="UP000015101">
    <property type="component" value="Unassembled WGS sequence"/>
</dbReference>
<dbReference type="KEGG" id="hro:HELRODRAFT_165845"/>
<evidence type="ECO:0000313" key="1">
    <source>
        <dbReference type="EMBL" id="ESN91773.1"/>
    </source>
</evidence>
<protein>
    <submittedName>
        <fullName evidence="1 2">Uncharacterized protein</fullName>
    </submittedName>
</protein>
<reference evidence="2" key="3">
    <citation type="submission" date="2015-06" db="UniProtKB">
        <authorList>
            <consortium name="EnsemblMetazoa"/>
        </authorList>
    </citation>
    <scope>IDENTIFICATION</scope>
</reference>
<evidence type="ECO:0000313" key="3">
    <source>
        <dbReference type="Proteomes" id="UP000015101"/>
    </source>
</evidence>
<name>T1EXD0_HELRO</name>
<dbReference type="EnsemblMetazoa" id="HelroT165845">
    <property type="protein sequence ID" value="HelroP165845"/>
    <property type="gene ID" value="HelroG165845"/>
</dbReference>
<dbReference type="EMBL" id="KB097700">
    <property type="protein sequence ID" value="ESN91773.1"/>
    <property type="molecule type" value="Genomic_DNA"/>
</dbReference>
<dbReference type="CTD" id="20201230"/>
<dbReference type="GeneID" id="20201230"/>
<sequence length="108" mass="12774">MAPKRLKFVSLSQNDEIKVKYNVEIRNRFQLLTEDVNKSKQEIFRDVLTESAREVIPVKEQRRGFIVFHKFYVTAHVIIYFLSRLGVTLVNRSTHFIDREEASIESTD</sequence>
<accession>T1EXD0</accession>
<reference evidence="3" key="1">
    <citation type="submission" date="2012-12" db="EMBL/GenBank/DDBJ databases">
        <authorList>
            <person name="Hellsten U."/>
            <person name="Grimwood J."/>
            <person name="Chapman J.A."/>
            <person name="Shapiro H."/>
            <person name="Aerts A."/>
            <person name="Otillar R.P."/>
            <person name="Terry A.Y."/>
            <person name="Boore J.L."/>
            <person name="Simakov O."/>
            <person name="Marletaz F."/>
            <person name="Cho S.-J."/>
            <person name="Edsinger-Gonzales E."/>
            <person name="Havlak P."/>
            <person name="Kuo D.-H."/>
            <person name="Larsson T."/>
            <person name="Lv J."/>
            <person name="Arendt D."/>
            <person name="Savage R."/>
            <person name="Osoegawa K."/>
            <person name="de Jong P."/>
            <person name="Lindberg D.R."/>
            <person name="Seaver E.C."/>
            <person name="Weisblat D.A."/>
            <person name="Putnam N.H."/>
            <person name="Grigoriev I.V."/>
            <person name="Rokhsar D.S."/>
        </authorList>
    </citation>
    <scope>NUCLEOTIDE SEQUENCE</scope>
</reference>
<keyword evidence="3" id="KW-1185">Reference proteome</keyword>
<dbReference type="HOGENOM" id="CLU_2199795_0_0_1"/>
<dbReference type="EMBL" id="AMQM01002189">
    <property type="status" value="NOT_ANNOTATED_CDS"/>
    <property type="molecule type" value="Genomic_DNA"/>
</dbReference>